<dbReference type="PhylomeDB" id="A0A0H3C7S8"/>
<dbReference type="EMBL" id="CP001340">
    <property type="protein sequence ID" value="ACL94760.1"/>
    <property type="molecule type" value="Genomic_DNA"/>
</dbReference>
<comment type="subcellular location">
    <subcellularLocation>
        <location evidence="1">Membrane</location>
        <topology evidence="1">Multi-pass membrane protein</topology>
    </subcellularLocation>
</comment>
<dbReference type="PATRIC" id="fig|565050.3.peg.1279"/>
<dbReference type="AlphaFoldDB" id="A0A0H3C7S8"/>
<feature type="transmembrane region" description="Helical" evidence="6">
    <location>
        <begin position="162"/>
        <end position="185"/>
    </location>
</feature>
<dbReference type="Proteomes" id="UP000001364">
    <property type="component" value="Chromosome"/>
</dbReference>
<evidence type="ECO:0000313" key="8">
    <source>
        <dbReference type="Proteomes" id="UP000001364"/>
    </source>
</evidence>
<dbReference type="InterPro" id="IPR022301">
    <property type="entry name" value="Integral_membrane_YjbE"/>
</dbReference>
<keyword evidence="5 6" id="KW-0472">Membrane</keyword>
<dbReference type="GeneID" id="7333025"/>
<dbReference type="Pfam" id="PF03741">
    <property type="entry name" value="TerC"/>
    <property type="match status" value="1"/>
</dbReference>
<evidence type="ECO:0000256" key="6">
    <source>
        <dbReference type="SAM" id="Phobius"/>
    </source>
</evidence>
<dbReference type="KEGG" id="ccs:CCNA_01295"/>
<dbReference type="RefSeq" id="YP_002516668.1">
    <property type="nucleotide sequence ID" value="NC_011916.1"/>
</dbReference>
<evidence type="ECO:0000256" key="1">
    <source>
        <dbReference type="ARBA" id="ARBA00004141"/>
    </source>
</evidence>
<comment type="similarity">
    <text evidence="2">Belongs to the TerC family.</text>
</comment>
<evidence type="ECO:0000256" key="2">
    <source>
        <dbReference type="ARBA" id="ARBA00007511"/>
    </source>
</evidence>
<feature type="transmembrane region" description="Helical" evidence="6">
    <location>
        <begin position="18"/>
        <end position="40"/>
    </location>
</feature>
<keyword evidence="3 6" id="KW-0812">Transmembrane</keyword>
<feature type="transmembrane region" description="Helical" evidence="6">
    <location>
        <begin position="133"/>
        <end position="156"/>
    </location>
</feature>
<dbReference type="NCBIfam" id="TIGR03717">
    <property type="entry name" value="R_switched_YjbE"/>
    <property type="match status" value="1"/>
</dbReference>
<name>A0A0H3C7S8_CAUVN</name>
<evidence type="ECO:0000313" key="7">
    <source>
        <dbReference type="EMBL" id="ACL94760.1"/>
    </source>
</evidence>
<gene>
    <name evidence="7" type="ordered locus">CCNA_01295</name>
</gene>
<evidence type="ECO:0000256" key="3">
    <source>
        <dbReference type="ARBA" id="ARBA00022692"/>
    </source>
</evidence>
<reference evidence="7 8" key="1">
    <citation type="journal article" date="2010" name="J. Bacteriol.">
        <title>The genetic basis of laboratory adaptation in Caulobacter crescentus.</title>
        <authorList>
            <person name="Marks M.E."/>
            <person name="Castro-Rojas C.M."/>
            <person name="Teiling C."/>
            <person name="Du L."/>
            <person name="Kapatral V."/>
            <person name="Walunas T.L."/>
            <person name="Crosson S."/>
        </authorList>
    </citation>
    <scope>NUCLEOTIDE SEQUENCE [LARGE SCALE GENOMIC DNA]</scope>
    <source>
        <strain evidence="8">NA1000 / CB15N</strain>
    </source>
</reference>
<keyword evidence="8" id="KW-1185">Reference proteome</keyword>
<dbReference type="HOGENOM" id="CLU_070543_2_0_5"/>
<dbReference type="PANTHER" id="PTHR30238:SF4">
    <property type="entry name" value="SLL1022 PROTEIN"/>
    <property type="match status" value="1"/>
</dbReference>
<organism evidence="7 8">
    <name type="scientific">Caulobacter vibrioides (strain NA1000 / CB15N)</name>
    <name type="common">Caulobacter crescentus</name>
    <dbReference type="NCBI Taxonomy" id="565050"/>
    <lineage>
        <taxon>Bacteria</taxon>
        <taxon>Pseudomonadati</taxon>
        <taxon>Pseudomonadota</taxon>
        <taxon>Alphaproteobacteria</taxon>
        <taxon>Caulobacterales</taxon>
        <taxon>Caulobacteraceae</taxon>
        <taxon>Caulobacter</taxon>
    </lineage>
</organism>
<dbReference type="PANTHER" id="PTHR30238">
    <property type="entry name" value="MEMBRANE BOUND PREDICTED REDOX MODULATOR"/>
    <property type="match status" value="1"/>
</dbReference>
<dbReference type="OrthoDB" id="9807970at2"/>
<evidence type="ECO:0000256" key="5">
    <source>
        <dbReference type="ARBA" id="ARBA00023136"/>
    </source>
</evidence>
<evidence type="ECO:0000256" key="4">
    <source>
        <dbReference type="ARBA" id="ARBA00022989"/>
    </source>
</evidence>
<dbReference type="GO" id="GO:0016020">
    <property type="term" value="C:membrane"/>
    <property type="evidence" value="ECO:0007669"/>
    <property type="project" value="UniProtKB-SubCell"/>
</dbReference>
<dbReference type="RefSeq" id="WP_010919117.1">
    <property type="nucleotide sequence ID" value="NC_011916.1"/>
</dbReference>
<feature type="transmembrane region" description="Helical" evidence="6">
    <location>
        <begin position="190"/>
        <end position="208"/>
    </location>
</feature>
<protein>
    <submittedName>
        <fullName evidence="7">Integral membrane protein</fullName>
    </submittedName>
</protein>
<feature type="transmembrane region" description="Helical" evidence="6">
    <location>
        <begin position="76"/>
        <end position="93"/>
    </location>
</feature>
<sequence length="246" mass="26560">MFDALIAQLGAFQGPLTALLQVLMIDLVLAGDNAVAVGLAAGGLPAKERKKVILYGLGAAVLLRITFALITTWLLGVVGLLLAGGFLLLWVCWKMWRELREQTTHDEADAMAMIDDDPSTEPRARPNKTFKAAFLQVLIADVSMSLDNVLAVAGAAREHPGILIFGLLLSIVLMGVAATAIANLLHKHRWIGFVGLAIVLYVAAHMIWTGHRSVVMDLNHTPAYNAAVPDLIDITPDEVAQHNKHR</sequence>
<dbReference type="InterPro" id="IPR005496">
    <property type="entry name" value="Integral_membrane_TerC"/>
</dbReference>
<keyword evidence="4 6" id="KW-1133">Transmembrane helix</keyword>
<feature type="transmembrane region" description="Helical" evidence="6">
    <location>
        <begin position="52"/>
        <end position="70"/>
    </location>
</feature>
<accession>A0A0H3C7S8</accession>
<proteinExistence type="inferred from homology"/>